<dbReference type="OrthoDB" id="3473305at2759"/>
<dbReference type="Proteomes" id="UP000235371">
    <property type="component" value="Unassembled WGS sequence"/>
</dbReference>
<sequence length="154" mass="17668">MTGYDKVISDEPVSVSEQTPDNFLRFPSFPQQPPELRREVWKNASSVPRLVDLWSNQIGGRHGTNFFAYFDARQPVAYETHSRKPPAVRYLSKEAGLVSLESYSLAFGWEIKEFVRRVSFNISIPAEIYVHRNCDVICPMPTFASDEYGWSSNI</sequence>
<gene>
    <name evidence="2" type="ORF">K444DRAFT_713024</name>
</gene>
<dbReference type="AlphaFoldDB" id="A0A2J6SEX8"/>
<dbReference type="GeneID" id="36596364"/>
<keyword evidence="3" id="KW-1185">Reference proteome</keyword>
<accession>A0A2J6SEX8</accession>
<evidence type="ECO:0000313" key="3">
    <source>
        <dbReference type="Proteomes" id="UP000235371"/>
    </source>
</evidence>
<evidence type="ECO:0000313" key="2">
    <source>
        <dbReference type="EMBL" id="PMD49321.1"/>
    </source>
</evidence>
<dbReference type="InterPro" id="IPR045518">
    <property type="entry name" value="2EXR"/>
</dbReference>
<proteinExistence type="predicted"/>
<feature type="domain" description="2EXR" evidence="1">
    <location>
        <begin position="26"/>
        <end position="137"/>
    </location>
</feature>
<reference evidence="2 3" key="1">
    <citation type="submission" date="2016-04" db="EMBL/GenBank/DDBJ databases">
        <title>A degradative enzymes factory behind the ericoid mycorrhizal symbiosis.</title>
        <authorList>
            <consortium name="DOE Joint Genome Institute"/>
            <person name="Martino E."/>
            <person name="Morin E."/>
            <person name="Grelet G."/>
            <person name="Kuo A."/>
            <person name="Kohler A."/>
            <person name="Daghino S."/>
            <person name="Barry K."/>
            <person name="Choi C."/>
            <person name="Cichocki N."/>
            <person name="Clum A."/>
            <person name="Copeland A."/>
            <person name="Hainaut M."/>
            <person name="Haridas S."/>
            <person name="Labutti K."/>
            <person name="Lindquist E."/>
            <person name="Lipzen A."/>
            <person name="Khouja H.-R."/>
            <person name="Murat C."/>
            <person name="Ohm R."/>
            <person name="Olson A."/>
            <person name="Spatafora J."/>
            <person name="Veneault-Fourrey C."/>
            <person name="Henrissat B."/>
            <person name="Grigoriev I."/>
            <person name="Martin F."/>
            <person name="Perotto S."/>
        </authorList>
    </citation>
    <scope>NUCLEOTIDE SEQUENCE [LARGE SCALE GENOMIC DNA]</scope>
    <source>
        <strain evidence="2 3">E</strain>
    </source>
</reference>
<evidence type="ECO:0000259" key="1">
    <source>
        <dbReference type="Pfam" id="PF20150"/>
    </source>
</evidence>
<dbReference type="Pfam" id="PF20150">
    <property type="entry name" value="2EXR"/>
    <property type="match status" value="1"/>
</dbReference>
<dbReference type="EMBL" id="KZ613921">
    <property type="protein sequence ID" value="PMD49321.1"/>
    <property type="molecule type" value="Genomic_DNA"/>
</dbReference>
<dbReference type="RefSeq" id="XP_024726225.1">
    <property type="nucleotide sequence ID" value="XM_024888288.1"/>
</dbReference>
<organism evidence="2 3">
    <name type="scientific">Hyaloscypha bicolor E</name>
    <dbReference type="NCBI Taxonomy" id="1095630"/>
    <lineage>
        <taxon>Eukaryota</taxon>
        <taxon>Fungi</taxon>
        <taxon>Dikarya</taxon>
        <taxon>Ascomycota</taxon>
        <taxon>Pezizomycotina</taxon>
        <taxon>Leotiomycetes</taxon>
        <taxon>Helotiales</taxon>
        <taxon>Hyaloscyphaceae</taxon>
        <taxon>Hyaloscypha</taxon>
        <taxon>Hyaloscypha bicolor</taxon>
    </lineage>
</organism>
<dbReference type="InParanoid" id="A0A2J6SEX8"/>
<protein>
    <recommendedName>
        <fullName evidence="1">2EXR domain-containing protein</fullName>
    </recommendedName>
</protein>
<name>A0A2J6SEX8_9HELO</name>